<comment type="caution">
    <text evidence="3">The sequence shown here is derived from an EMBL/GenBank/DDBJ whole genome shotgun (WGS) entry which is preliminary data.</text>
</comment>
<feature type="compositionally biased region" description="Low complexity" evidence="1">
    <location>
        <begin position="35"/>
        <end position="48"/>
    </location>
</feature>
<dbReference type="Pfam" id="PF13178">
    <property type="entry name" value="DUF4005"/>
    <property type="match status" value="1"/>
</dbReference>
<keyword evidence="4" id="KW-1185">Reference proteome</keyword>
<dbReference type="InterPro" id="IPR025064">
    <property type="entry name" value="DUF4005"/>
</dbReference>
<accession>A0AAD7P5Y8</accession>
<evidence type="ECO:0000313" key="4">
    <source>
        <dbReference type="Proteomes" id="UP001163823"/>
    </source>
</evidence>
<evidence type="ECO:0000256" key="1">
    <source>
        <dbReference type="SAM" id="MobiDB-lite"/>
    </source>
</evidence>
<gene>
    <name evidence="3" type="ORF">O6P43_033050</name>
</gene>
<feature type="domain" description="DUF4005" evidence="2">
    <location>
        <begin position="1"/>
        <end position="45"/>
    </location>
</feature>
<dbReference type="KEGG" id="qsa:O6P43_033050"/>
<proteinExistence type="predicted"/>
<dbReference type="EMBL" id="JARAOO010000014">
    <property type="protein sequence ID" value="KAJ7943513.1"/>
    <property type="molecule type" value="Genomic_DNA"/>
</dbReference>
<organism evidence="3 4">
    <name type="scientific">Quillaja saponaria</name>
    <name type="common">Soap bark tree</name>
    <dbReference type="NCBI Taxonomy" id="32244"/>
    <lineage>
        <taxon>Eukaryota</taxon>
        <taxon>Viridiplantae</taxon>
        <taxon>Streptophyta</taxon>
        <taxon>Embryophyta</taxon>
        <taxon>Tracheophyta</taxon>
        <taxon>Spermatophyta</taxon>
        <taxon>Magnoliopsida</taxon>
        <taxon>eudicotyledons</taxon>
        <taxon>Gunneridae</taxon>
        <taxon>Pentapetalae</taxon>
        <taxon>rosids</taxon>
        <taxon>fabids</taxon>
        <taxon>Fabales</taxon>
        <taxon>Quillajaceae</taxon>
        <taxon>Quillaja</taxon>
    </lineage>
</organism>
<dbReference type="AlphaFoldDB" id="A0AAD7P5Y8"/>
<reference evidence="3" key="1">
    <citation type="journal article" date="2023" name="Science">
        <title>Elucidation of the pathway for biosynthesis of saponin adjuvants from the soapbark tree.</title>
        <authorList>
            <person name="Reed J."/>
            <person name="Orme A."/>
            <person name="El-Demerdash A."/>
            <person name="Owen C."/>
            <person name="Martin L.B.B."/>
            <person name="Misra R.C."/>
            <person name="Kikuchi S."/>
            <person name="Rejzek M."/>
            <person name="Martin A.C."/>
            <person name="Harkess A."/>
            <person name="Leebens-Mack J."/>
            <person name="Louveau T."/>
            <person name="Stephenson M.J."/>
            <person name="Osbourn A."/>
        </authorList>
    </citation>
    <scope>NUCLEOTIDE SEQUENCE</scope>
    <source>
        <strain evidence="3">S10</strain>
    </source>
</reference>
<evidence type="ECO:0000259" key="2">
    <source>
        <dbReference type="Pfam" id="PF13178"/>
    </source>
</evidence>
<feature type="region of interest" description="Disordered" evidence="1">
    <location>
        <begin position="1"/>
        <end position="85"/>
    </location>
</feature>
<dbReference type="Proteomes" id="UP001163823">
    <property type="component" value="Chromosome 14"/>
</dbReference>
<name>A0AAD7P5Y8_QUISA</name>
<sequence>MAPTKSANAKLRGPGSSRFAQDVVEKNVTTRRHSLSSSANGNLSSPSPRVLRLAPVNGRGAIRVDKPLSSSRDGSDKVVQPEWRR</sequence>
<evidence type="ECO:0000313" key="3">
    <source>
        <dbReference type="EMBL" id="KAJ7943513.1"/>
    </source>
</evidence>
<protein>
    <submittedName>
        <fullName evidence="3">Protein IQ-DOMAIN 31-like</fullName>
    </submittedName>
</protein>